<dbReference type="InterPro" id="IPR003709">
    <property type="entry name" value="VanY-like_core_dom"/>
</dbReference>
<dbReference type="SUPFAM" id="SSF55166">
    <property type="entry name" value="Hedgehog/DD-peptidase"/>
    <property type="match status" value="1"/>
</dbReference>
<proteinExistence type="predicted"/>
<evidence type="ECO:0000313" key="2">
    <source>
        <dbReference type="EMBL" id="QRH03619.1"/>
    </source>
</evidence>
<dbReference type="Gene3D" id="3.30.1380.10">
    <property type="match status" value="1"/>
</dbReference>
<name>A0ABX7G8D6_9GAMM</name>
<dbReference type="InterPro" id="IPR052179">
    <property type="entry name" value="DD-CPase-like"/>
</dbReference>
<dbReference type="InterPro" id="IPR009045">
    <property type="entry name" value="Zn_M74/Hedgehog-like"/>
</dbReference>
<dbReference type="CDD" id="cd14847">
    <property type="entry name" value="DD-carboxypeptidase_like"/>
    <property type="match status" value="1"/>
</dbReference>
<accession>A0ABX7G8D6</accession>
<gene>
    <name evidence="2" type="ORF">JQC75_08220</name>
</gene>
<dbReference type="Pfam" id="PF02557">
    <property type="entry name" value="VanY"/>
    <property type="match status" value="1"/>
</dbReference>
<reference evidence="2 3" key="1">
    <citation type="journal article" date="2012" name="Antonie Van Leeuwenhoek">
        <title>Shewanella litorisediminis sp. nov., a gammaproteobacterium isolated from a tidal flat sediment.</title>
        <authorList>
            <person name="Lee M.H."/>
            <person name="Yoon J.H."/>
        </authorList>
    </citation>
    <scope>NUCLEOTIDE SEQUENCE [LARGE SCALE GENOMIC DNA]</scope>
    <source>
        <strain evidence="2 3">SMK1-12</strain>
    </source>
</reference>
<evidence type="ECO:0000259" key="1">
    <source>
        <dbReference type="Pfam" id="PF02557"/>
    </source>
</evidence>
<evidence type="ECO:0000313" key="3">
    <source>
        <dbReference type="Proteomes" id="UP000596252"/>
    </source>
</evidence>
<feature type="domain" description="D-alanyl-D-alanine carboxypeptidase-like core" evidence="1">
    <location>
        <begin position="1"/>
        <end position="153"/>
    </location>
</feature>
<dbReference type="EMBL" id="CP069213">
    <property type="protein sequence ID" value="QRH03619.1"/>
    <property type="molecule type" value="Genomic_DNA"/>
</dbReference>
<organism evidence="2 3">
    <name type="scientific">Shewanella litorisediminis</name>
    <dbReference type="NCBI Taxonomy" id="1173586"/>
    <lineage>
        <taxon>Bacteria</taxon>
        <taxon>Pseudomonadati</taxon>
        <taxon>Pseudomonadota</taxon>
        <taxon>Gammaproteobacteria</taxon>
        <taxon>Alteromonadales</taxon>
        <taxon>Shewanellaceae</taxon>
        <taxon>Shewanella</taxon>
    </lineage>
</organism>
<sequence>MHSGAAEAFAAMQQRAAKAGIQLAVTSGYRSFERQLAIWNAKARGKRPLLDINGQPIDATGLDADTLIDTILIWSALPGCSRHHWGTDLDVFDAARVDRDALKLEAWEYAEGGPCHALATWLGEHCHEFGFFLPYQAGKSGVSPEPWHISFAPVAQCAINQFDTNLLRSVIAASDMALKDAVLLRLDALVARYVKHFAAPSFPFDELDLRHE</sequence>
<dbReference type="PANTHER" id="PTHR34385:SF1">
    <property type="entry name" value="PEPTIDOGLYCAN L-ALANYL-D-GLUTAMATE ENDOPEPTIDASE CWLK"/>
    <property type="match status" value="1"/>
</dbReference>
<dbReference type="Proteomes" id="UP000596252">
    <property type="component" value="Chromosome"/>
</dbReference>
<protein>
    <submittedName>
        <fullName evidence="2">M15 family metallopeptidase</fullName>
    </submittedName>
</protein>
<keyword evidence="3" id="KW-1185">Reference proteome</keyword>
<dbReference type="PANTHER" id="PTHR34385">
    <property type="entry name" value="D-ALANYL-D-ALANINE CARBOXYPEPTIDASE"/>
    <property type="match status" value="1"/>
</dbReference>